<dbReference type="Gene3D" id="2.40.50.140">
    <property type="entry name" value="Nucleic acid-binding proteins"/>
    <property type="match status" value="1"/>
</dbReference>
<dbReference type="EMBL" id="MU003820">
    <property type="protein sequence ID" value="KAF2718775.1"/>
    <property type="molecule type" value="Genomic_DNA"/>
</dbReference>
<reference evidence="1" key="1">
    <citation type="journal article" date="2020" name="Stud. Mycol.">
        <title>101 Dothideomycetes genomes: a test case for predicting lifestyles and emergence of pathogens.</title>
        <authorList>
            <person name="Haridas S."/>
            <person name="Albert R."/>
            <person name="Binder M."/>
            <person name="Bloem J."/>
            <person name="Labutti K."/>
            <person name="Salamov A."/>
            <person name="Andreopoulos B."/>
            <person name="Baker S."/>
            <person name="Barry K."/>
            <person name="Bills G."/>
            <person name="Bluhm B."/>
            <person name="Cannon C."/>
            <person name="Castanera R."/>
            <person name="Culley D."/>
            <person name="Daum C."/>
            <person name="Ezra D."/>
            <person name="Gonzalez J."/>
            <person name="Henrissat B."/>
            <person name="Kuo A."/>
            <person name="Liang C."/>
            <person name="Lipzen A."/>
            <person name="Lutzoni F."/>
            <person name="Magnuson J."/>
            <person name="Mondo S."/>
            <person name="Nolan M."/>
            <person name="Ohm R."/>
            <person name="Pangilinan J."/>
            <person name="Park H.-J."/>
            <person name="Ramirez L."/>
            <person name="Alfaro M."/>
            <person name="Sun H."/>
            <person name="Tritt A."/>
            <person name="Yoshinaga Y."/>
            <person name="Zwiers L.-H."/>
            <person name="Turgeon B."/>
            <person name="Goodwin S."/>
            <person name="Spatafora J."/>
            <person name="Crous P."/>
            <person name="Grigoriev I."/>
        </authorList>
    </citation>
    <scope>NUCLEOTIDE SEQUENCE</scope>
    <source>
        <strain evidence="1">CBS 116435</strain>
    </source>
</reference>
<sequence>MSTDLQARQLANNLPLASQLLLLEQALSLPEGSKVRFLGCVYSHDIANATLVLKTPRHSLSARRKPRLAVSIANILGSLDRDSVQIGAWINVIGYVQRGIHSKVEATNIWDAGAVRFDEYVAAVKERMDQTTDLATVTRRFI</sequence>
<dbReference type="Pfam" id="PF12658">
    <property type="entry name" value="Ten1"/>
    <property type="match status" value="1"/>
</dbReference>
<dbReference type="GO" id="GO:1990879">
    <property type="term" value="C:CST complex"/>
    <property type="evidence" value="ECO:0007669"/>
    <property type="project" value="InterPro"/>
</dbReference>
<comment type="caution">
    <text evidence="1">The sequence shown here is derived from an EMBL/GenBank/DDBJ whole genome shotgun (WGS) entry which is preliminary data.</text>
</comment>
<evidence type="ECO:0000313" key="1">
    <source>
        <dbReference type="EMBL" id="KAF2718775.1"/>
    </source>
</evidence>
<dbReference type="GO" id="GO:0043047">
    <property type="term" value="F:single-stranded telomeric DNA binding"/>
    <property type="evidence" value="ECO:0007669"/>
    <property type="project" value="InterPro"/>
</dbReference>
<dbReference type="OrthoDB" id="5275361at2759"/>
<organism evidence="1 2">
    <name type="scientific">Polychaeton citri CBS 116435</name>
    <dbReference type="NCBI Taxonomy" id="1314669"/>
    <lineage>
        <taxon>Eukaryota</taxon>
        <taxon>Fungi</taxon>
        <taxon>Dikarya</taxon>
        <taxon>Ascomycota</taxon>
        <taxon>Pezizomycotina</taxon>
        <taxon>Dothideomycetes</taxon>
        <taxon>Dothideomycetidae</taxon>
        <taxon>Capnodiales</taxon>
        <taxon>Capnodiaceae</taxon>
        <taxon>Polychaeton</taxon>
    </lineage>
</organism>
<dbReference type="Proteomes" id="UP000799441">
    <property type="component" value="Unassembled WGS sequence"/>
</dbReference>
<gene>
    <name evidence="1" type="ORF">K431DRAFT_287378</name>
</gene>
<accession>A0A9P4Q3B9</accession>
<dbReference type="InterPro" id="IPR012340">
    <property type="entry name" value="NA-bd_OB-fold"/>
</dbReference>
<evidence type="ECO:0000313" key="2">
    <source>
        <dbReference type="Proteomes" id="UP000799441"/>
    </source>
</evidence>
<dbReference type="AlphaFoldDB" id="A0A9P4Q3B9"/>
<keyword evidence="2" id="KW-1185">Reference proteome</keyword>
<protein>
    <recommendedName>
        <fullName evidence="3">CST complex subunit Ten1</fullName>
    </recommendedName>
</protein>
<name>A0A9P4Q3B9_9PEZI</name>
<dbReference type="InterPro" id="IPR024222">
    <property type="entry name" value="Ten1_fungal"/>
</dbReference>
<dbReference type="GO" id="GO:0016233">
    <property type="term" value="P:telomere capping"/>
    <property type="evidence" value="ECO:0007669"/>
    <property type="project" value="InterPro"/>
</dbReference>
<evidence type="ECO:0008006" key="3">
    <source>
        <dbReference type="Google" id="ProtNLM"/>
    </source>
</evidence>
<proteinExistence type="predicted"/>